<reference evidence="1 2" key="1">
    <citation type="submission" date="2023-03" db="EMBL/GenBank/DDBJ databases">
        <title>High recombination rates correlate with genetic variation in Cardiocondyla obscurior ants.</title>
        <authorList>
            <person name="Errbii M."/>
        </authorList>
    </citation>
    <scope>NUCLEOTIDE SEQUENCE [LARGE SCALE GENOMIC DNA]</scope>
    <source>
        <strain evidence="1">Alpha-2009</strain>
        <tissue evidence="1">Whole body</tissue>
    </source>
</reference>
<keyword evidence="2" id="KW-1185">Reference proteome</keyword>
<dbReference type="Proteomes" id="UP001430953">
    <property type="component" value="Unassembled WGS sequence"/>
</dbReference>
<proteinExistence type="predicted"/>
<name>A0AAW2EQQ7_9HYME</name>
<dbReference type="AlphaFoldDB" id="A0AAW2EQQ7"/>
<accession>A0AAW2EQQ7</accession>
<comment type="caution">
    <text evidence="1">The sequence shown here is derived from an EMBL/GenBank/DDBJ whole genome shotgun (WGS) entry which is preliminary data.</text>
</comment>
<evidence type="ECO:0000313" key="2">
    <source>
        <dbReference type="Proteomes" id="UP001430953"/>
    </source>
</evidence>
<organism evidence="1 2">
    <name type="scientific">Cardiocondyla obscurior</name>
    <dbReference type="NCBI Taxonomy" id="286306"/>
    <lineage>
        <taxon>Eukaryota</taxon>
        <taxon>Metazoa</taxon>
        <taxon>Ecdysozoa</taxon>
        <taxon>Arthropoda</taxon>
        <taxon>Hexapoda</taxon>
        <taxon>Insecta</taxon>
        <taxon>Pterygota</taxon>
        <taxon>Neoptera</taxon>
        <taxon>Endopterygota</taxon>
        <taxon>Hymenoptera</taxon>
        <taxon>Apocrita</taxon>
        <taxon>Aculeata</taxon>
        <taxon>Formicoidea</taxon>
        <taxon>Formicidae</taxon>
        <taxon>Myrmicinae</taxon>
        <taxon>Cardiocondyla</taxon>
    </lineage>
</organism>
<evidence type="ECO:0008006" key="3">
    <source>
        <dbReference type="Google" id="ProtNLM"/>
    </source>
</evidence>
<evidence type="ECO:0000313" key="1">
    <source>
        <dbReference type="EMBL" id="KAL0104764.1"/>
    </source>
</evidence>
<gene>
    <name evidence="1" type="ORF">PUN28_016415</name>
</gene>
<sequence>MTRGSCSLDRSHVTSSETSWTWFILSLLRCPRFTCASPCPPVFQPVLPASLTVTFDTIDLVLSPIPNCRGRYCDFLLFAYSIHY</sequence>
<protein>
    <recommendedName>
        <fullName evidence="3">Secreted protein</fullName>
    </recommendedName>
</protein>
<dbReference type="EMBL" id="JADYXP020000019">
    <property type="protein sequence ID" value="KAL0104764.1"/>
    <property type="molecule type" value="Genomic_DNA"/>
</dbReference>